<dbReference type="RefSeq" id="WP_290274943.1">
    <property type="nucleotide sequence ID" value="NZ_JAUFQP010000020.1"/>
</dbReference>
<feature type="transmembrane region" description="Helical" evidence="8">
    <location>
        <begin position="164"/>
        <end position="194"/>
    </location>
</feature>
<evidence type="ECO:0000259" key="9">
    <source>
        <dbReference type="Pfam" id="PF13231"/>
    </source>
</evidence>
<gene>
    <name evidence="10" type="ORF">ACFFU1_16140</name>
</gene>
<dbReference type="EC" id="2.4.-.-" evidence="10"/>
<dbReference type="Proteomes" id="UP001589590">
    <property type="component" value="Unassembled WGS sequence"/>
</dbReference>
<dbReference type="InterPro" id="IPR050297">
    <property type="entry name" value="LipidA_mod_glycosyltrf_83"/>
</dbReference>
<evidence type="ECO:0000313" key="11">
    <source>
        <dbReference type="Proteomes" id="UP001589590"/>
    </source>
</evidence>
<dbReference type="GO" id="GO:0016757">
    <property type="term" value="F:glycosyltransferase activity"/>
    <property type="evidence" value="ECO:0007669"/>
    <property type="project" value="UniProtKB-KW"/>
</dbReference>
<accession>A0ABV5H3T5</accession>
<keyword evidence="3 10" id="KW-0328">Glycosyltransferase</keyword>
<dbReference type="InterPro" id="IPR038731">
    <property type="entry name" value="RgtA/B/C-like"/>
</dbReference>
<keyword evidence="6 8" id="KW-1133">Transmembrane helix</keyword>
<feature type="transmembrane region" description="Helical" evidence="8">
    <location>
        <begin position="132"/>
        <end position="152"/>
    </location>
</feature>
<protein>
    <submittedName>
        <fullName evidence="10">ArnT family glycosyltransferase</fullName>
        <ecNumber evidence="10">2.4.-.-</ecNumber>
    </submittedName>
</protein>
<evidence type="ECO:0000256" key="5">
    <source>
        <dbReference type="ARBA" id="ARBA00022692"/>
    </source>
</evidence>
<evidence type="ECO:0000256" key="6">
    <source>
        <dbReference type="ARBA" id="ARBA00022989"/>
    </source>
</evidence>
<feature type="transmembrane region" description="Helical" evidence="8">
    <location>
        <begin position="206"/>
        <end position="230"/>
    </location>
</feature>
<keyword evidence="5 8" id="KW-0812">Transmembrane</keyword>
<dbReference type="PANTHER" id="PTHR33908">
    <property type="entry name" value="MANNOSYLTRANSFERASE YKCB-RELATED"/>
    <property type="match status" value="1"/>
</dbReference>
<feature type="transmembrane region" description="Helical" evidence="8">
    <location>
        <begin position="349"/>
        <end position="364"/>
    </location>
</feature>
<evidence type="ECO:0000313" key="10">
    <source>
        <dbReference type="EMBL" id="MFB9106438.1"/>
    </source>
</evidence>
<sequence length="487" mass="56136">MKKSSWTYLCFNPLFIGAFLCLVLLVLVLHPYIAYDEALWGYIGRAWTVNGLVPYLGTVENKTPGILILYAISEYFTTGNFIIERFIGALAVIFSSYYLYKICKRLHSEFAGIIAMCLFTLTSCWRVMDGFSLAQTETFMVFFSIISFYILIQENSKYTLNTRVFMAGVFLGLAISFKQIAITTSAAFFLFYFINLSEDKGVSKRVLGTLYFIIGIVIGVASLFLVMSFYGVSVQDYLSGAWYILLDSGSAAPDLKTRMLNFFRVFISSRFILFYLFLYLFKLQYIELKNKYIVGILIWLAFDFIGVNASGYYYGHQIKQIFAPIVILSAIGIASFVEKKKYFNYKDHVYIAVLVVLFFPYLQFKNIASAFVKGDVEPSRTLGAWLESETKESDYIYVLSNDQILIKALYFSKRRSSSQYFHSIFINSEQSNQVLSRELKEKPPVFLLKETLPALENTKYSTDVIAFIQNNYTLYKEESYYQIFKRN</sequence>
<keyword evidence="4 10" id="KW-0808">Transferase</keyword>
<feature type="transmembrane region" description="Helical" evidence="8">
    <location>
        <begin position="82"/>
        <end position="100"/>
    </location>
</feature>
<feature type="transmembrane region" description="Helical" evidence="8">
    <location>
        <begin position="321"/>
        <end position="337"/>
    </location>
</feature>
<name>A0ABV5H3T5_9FLAO</name>
<evidence type="ECO:0000256" key="2">
    <source>
        <dbReference type="ARBA" id="ARBA00022475"/>
    </source>
</evidence>
<reference evidence="10 11" key="1">
    <citation type="submission" date="2024-09" db="EMBL/GenBank/DDBJ databases">
        <authorList>
            <person name="Sun Q."/>
            <person name="Mori K."/>
        </authorList>
    </citation>
    <scope>NUCLEOTIDE SEQUENCE [LARGE SCALE GENOMIC DNA]</scope>
    <source>
        <strain evidence="10 11">CECT 8300</strain>
    </source>
</reference>
<evidence type="ECO:0000256" key="3">
    <source>
        <dbReference type="ARBA" id="ARBA00022676"/>
    </source>
</evidence>
<feature type="transmembrane region" description="Helical" evidence="8">
    <location>
        <begin position="262"/>
        <end position="281"/>
    </location>
</feature>
<keyword evidence="2" id="KW-1003">Cell membrane</keyword>
<dbReference type="PANTHER" id="PTHR33908:SF11">
    <property type="entry name" value="MEMBRANE PROTEIN"/>
    <property type="match status" value="1"/>
</dbReference>
<keyword evidence="7 8" id="KW-0472">Membrane</keyword>
<feature type="domain" description="Glycosyltransferase RgtA/B/C/D-like" evidence="9">
    <location>
        <begin position="80"/>
        <end position="209"/>
    </location>
</feature>
<keyword evidence="11" id="KW-1185">Reference proteome</keyword>
<proteinExistence type="predicted"/>
<evidence type="ECO:0000256" key="1">
    <source>
        <dbReference type="ARBA" id="ARBA00004651"/>
    </source>
</evidence>
<comment type="caution">
    <text evidence="10">The sequence shown here is derived from an EMBL/GenBank/DDBJ whole genome shotgun (WGS) entry which is preliminary data.</text>
</comment>
<evidence type="ECO:0000256" key="7">
    <source>
        <dbReference type="ARBA" id="ARBA00023136"/>
    </source>
</evidence>
<organism evidence="10 11">
    <name type="scientific">Algibacter miyuki</name>
    <dbReference type="NCBI Taxonomy" id="1306933"/>
    <lineage>
        <taxon>Bacteria</taxon>
        <taxon>Pseudomonadati</taxon>
        <taxon>Bacteroidota</taxon>
        <taxon>Flavobacteriia</taxon>
        <taxon>Flavobacteriales</taxon>
        <taxon>Flavobacteriaceae</taxon>
        <taxon>Algibacter</taxon>
    </lineage>
</organism>
<feature type="transmembrane region" description="Helical" evidence="8">
    <location>
        <begin position="293"/>
        <end position="315"/>
    </location>
</feature>
<evidence type="ECO:0000256" key="4">
    <source>
        <dbReference type="ARBA" id="ARBA00022679"/>
    </source>
</evidence>
<feature type="transmembrane region" description="Helical" evidence="8">
    <location>
        <begin position="6"/>
        <end position="29"/>
    </location>
</feature>
<comment type="subcellular location">
    <subcellularLocation>
        <location evidence="1">Cell membrane</location>
        <topology evidence="1">Multi-pass membrane protein</topology>
    </subcellularLocation>
</comment>
<dbReference type="Pfam" id="PF13231">
    <property type="entry name" value="PMT_2"/>
    <property type="match status" value="1"/>
</dbReference>
<evidence type="ECO:0000256" key="8">
    <source>
        <dbReference type="SAM" id="Phobius"/>
    </source>
</evidence>
<dbReference type="EMBL" id="JBHMFA010000017">
    <property type="protein sequence ID" value="MFB9106438.1"/>
    <property type="molecule type" value="Genomic_DNA"/>
</dbReference>